<sequence>MRVAVIGLALLAGACGGPRTTDDPAAQNVIDATSKGIPAKVAAGTCNDKPDFVPIYKEAKIISCASGDVAVTGKHSGTVIYTDFASPSTILTWSKQQALAQGLSLRIEDGRSFTAGDGDRRTLRVSAESATAVTNVTVNWGVAK</sequence>
<evidence type="ECO:0000313" key="2">
    <source>
        <dbReference type="Proteomes" id="UP000557392"/>
    </source>
</evidence>
<organism evidence="1 2">
    <name type="scientific">Sphingomonas kyeonggiensis</name>
    <dbReference type="NCBI Taxonomy" id="1268553"/>
    <lineage>
        <taxon>Bacteria</taxon>
        <taxon>Pseudomonadati</taxon>
        <taxon>Pseudomonadota</taxon>
        <taxon>Alphaproteobacteria</taxon>
        <taxon>Sphingomonadales</taxon>
        <taxon>Sphingomonadaceae</taxon>
        <taxon>Sphingomonas</taxon>
    </lineage>
</organism>
<comment type="caution">
    <text evidence="1">The sequence shown here is derived from an EMBL/GenBank/DDBJ whole genome shotgun (WGS) entry which is preliminary data.</text>
</comment>
<accession>A0A7W6NYQ9</accession>
<proteinExistence type="predicted"/>
<evidence type="ECO:0000313" key="1">
    <source>
        <dbReference type="EMBL" id="MBB4099864.1"/>
    </source>
</evidence>
<dbReference type="RefSeq" id="WP_183999220.1">
    <property type="nucleotide sequence ID" value="NZ_JACIEH010000003.1"/>
</dbReference>
<dbReference type="PROSITE" id="PS51257">
    <property type="entry name" value="PROKAR_LIPOPROTEIN"/>
    <property type="match status" value="1"/>
</dbReference>
<protein>
    <submittedName>
        <fullName evidence="1">Uncharacterized protein</fullName>
    </submittedName>
</protein>
<gene>
    <name evidence="1" type="ORF">GGR46_003436</name>
</gene>
<dbReference type="AlphaFoldDB" id="A0A7W6NYQ9"/>
<dbReference type="Proteomes" id="UP000557392">
    <property type="component" value="Unassembled WGS sequence"/>
</dbReference>
<keyword evidence="2" id="KW-1185">Reference proteome</keyword>
<name>A0A7W6NYQ9_9SPHN</name>
<dbReference type="EMBL" id="JACIEH010000003">
    <property type="protein sequence ID" value="MBB4099864.1"/>
    <property type="molecule type" value="Genomic_DNA"/>
</dbReference>
<reference evidence="1 2" key="1">
    <citation type="submission" date="2020-08" db="EMBL/GenBank/DDBJ databases">
        <title>Genomic Encyclopedia of Type Strains, Phase IV (KMG-IV): sequencing the most valuable type-strain genomes for metagenomic binning, comparative biology and taxonomic classification.</title>
        <authorList>
            <person name="Goeker M."/>
        </authorList>
    </citation>
    <scope>NUCLEOTIDE SEQUENCE [LARGE SCALE GENOMIC DNA]</scope>
    <source>
        <strain evidence="1 2">DSM 101806</strain>
    </source>
</reference>